<evidence type="ECO:0000256" key="1">
    <source>
        <dbReference type="ARBA" id="ARBA00004196"/>
    </source>
</evidence>
<dbReference type="GO" id="GO:0016209">
    <property type="term" value="F:antioxidant activity"/>
    <property type="evidence" value="ECO:0007669"/>
    <property type="project" value="InterPro"/>
</dbReference>
<evidence type="ECO:0000313" key="6">
    <source>
        <dbReference type="EMBL" id="TDQ79263.1"/>
    </source>
</evidence>
<dbReference type="GO" id="GO:0017004">
    <property type="term" value="P:cytochrome complex assembly"/>
    <property type="evidence" value="ECO:0007669"/>
    <property type="project" value="UniProtKB-KW"/>
</dbReference>
<accession>A0A4R6WGI2</accession>
<evidence type="ECO:0000313" key="7">
    <source>
        <dbReference type="Proteomes" id="UP000295292"/>
    </source>
</evidence>
<gene>
    <name evidence="6" type="ORF">CLV99_0696</name>
</gene>
<keyword evidence="2" id="KW-0201">Cytochrome c-type biogenesis</keyword>
<dbReference type="PROSITE" id="PS51352">
    <property type="entry name" value="THIOREDOXIN_2"/>
    <property type="match status" value="1"/>
</dbReference>
<keyword evidence="3" id="KW-1015">Disulfide bond</keyword>
<dbReference type="GO" id="GO:0016491">
    <property type="term" value="F:oxidoreductase activity"/>
    <property type="evidence" value="ECO:0007669"/>
    <property type="project" value="InterPro"/>
</dbReference>
<dbReference type="AlphaFoldDB" id="A0A4R6WGI2"/>
<keyword evidence="7" id="KW-1185">Reference proteome</keyword>
<organism evidence="6 7">
    <name type="scientific">Sphingobacterium yanglingense</name>
    <dbReference type="NCBI Taxonomy" id="1437280"/>
    <lineage>
        <taxon>Bacteria</taxon>
        <taxon>Pseudomonadati</taxon>
        <taxon>Bacteroidota</taxon>
        <taxon>Sphingobacteriia</taxon>
        <taxon>Sphingobacteriales</taxon>
        <taxon>Sphingobacteriaceae</taxon>
        <taxon>Sphingobacterium</taxon>
    </lineage>
</organism>
<dbReference type="InterPro" id="IPR036249">
    <property type="entry name" value="Thioredoxin-like_sf"/>
</dbReference>
<dbReference type="PANTHER" id="PTHR42852:SF6">
    <property type="entry name" value="THIOL:DISULFIDE INTERCHANGE PROTEIN DSBE"/>
    <property type="match status" value="1"/>
</dbReference>
<name>A0A4R6WGI2_9SPHI</name>
<keyword evidence="4" id="KW-0676">Redox-active center</keyword>
<keyword evidence="6" id="KW-0413">Isomerase</keyword>
<reference evidence="6 7" key="1">
    <citation type="submission" date="2019-03" db="EMBL/GenBank/DDBJ databases">
        <title>Genomic Encyclopedia of Archaeal and Bacterial Type Strains, Phase II (KMG-II): from individual species to whole genera.</title>
        <authorList>
            <person name="Goeker M."/>
        </authorList>
    </citation>
    <scope>NUCLEOTIDE SEQUENCE [LARGE SCALE GENOMIC DNA]</scope>
    <source>
        <strain evidence="6 7">DSM 28353</strain>
    </source>
</reference>
<dbReference type="SUPFAM" id="SSF52833">
    <property type="entry name" value="Thioredoxin-like"/>
    <property type="match status" value="1"/>
</dbReference>
<dbReference type="RefSeq" id="WP_133583064.1">
    <property type="nucleotide sequence ID" value="NZ_SNYV01000011.1"/>
</dbReference>
<dbReference type="Pfam" id="PF00578">
    <property type="entry name" value="AhpC-TSA"/>
    <property type="match status" value="1"/>
</dbReference>
<evidence type="ECO:0000256" key="3">
    <source>
        <dbReference type="ARBA" id="ARBA00023157"/>
    </source>
</evidence>
<dbReference type="GO" id="GO:0030313">
    <property type="term" value="C:cell envelope"/>
    <property type="evidence" value="ECO:0007669"/>
    <property type="project" value="UniProtKB-SubCell"/>
</dbReference>
<evidence type="ECO:0000256" key="2">
    <source>
        <dbReference type="ARBA" id="ARBA00022748"/>
    </source>
</evidence>
<protein>
    <submittedName>
        <fullName evidence="6">Thiol-disulfide isomerase/thioredoxin</fullName>
    </submittedName>
</protein>
<dbReference type="EMBL" id="SNYV01000011">
    <property type="protein sequence ID" value="TDQ79263.1"/>
    <property type="molecule type" value="Genomic_DNA"/>
</dbReference>
<dbReference type="InterPro" id="IPR000866">
    <property type="entry name" value="AhpC/TSA"/>
</dbReference>
<dbReference type="Proteomes" id="UP000295292">
    <property type="component" value="Unassembled WGS sequence"/>
</dbReference>
<sequence length="446" mass="51935">MNIKRKSRINKWLYIWYKISPYISSFIIWFVTMINPVDAQEVSSVNTINNERNISLQIGDSLPESIWKMPLEVIHHAEGRHVVTLNDYRDNELIILDFWATWCGACIGSIQKYVKTDGYTDADIAFLGVTYQDKEEVTKFNERFKLNFPTIIGDTVLRAYFPYRIIPHIVVIQKGKVLTIAHSEILLPENVQKLKGGKYEEYLAKSDILNFDKTKVILDQKSSRIKDAIKSRTVIMGPISGLSAFGSYKKTDSTQRLYLTNHSLLFAMYKLLDVYWHNRIFLKISNEDHFDYFGFEDQQKFPYTVWLTKYGVGLESIAPLNIPKKELKWNALIALLNTNGYDFAVVEKEVETKLIYPKGNKKLYAPAGNVTIEELLKSLNYQQMDMRRVPIYLSSNLIDKQDRISIDLRRIRDDQYLQNILSKYGLKIKNQHAKQSIIEVTERRSL</sequence>
<dbReference type="InterPro" id="IPR013766">
    <property type="entry name" value="Thioredoxin_domain"/>
</dbReference>
<comment type="caution">
    <text evidence="6">The sequence shown here is derived from an EMBL/GenBank/DDBJ whole genome shotgun (WGS) entry which is preliminary data.</text>
</comment>
<comment type="subcellular location">
    <subcellularLocation>
        <location evidence="1">Cell envelope</location>
    </subcellularLocation>
</comment>
<dbReference type="OrthoDB" id="793244at2"/>
<evidence type="ECO:0000259" key="5">
    <source>
        <dbReference type="PROSITE" id="PS51352"/>
    </source>
</evidence>
<dbReference type="Gene3D" id="3.40.30.10">
    <property type="entry name" value="Glutaredoxin"/>
    <property type="match status" value="1"/>
</dbReference>
<dbReference type="InterPro" id="IPR050553">
    <property type="entry name" value="Thioredoxin_ResA/DsbE_sf"/>
</dbReference>
<dbReference type="PANTHER" id="PTHR42852">
    <property type="entry name" value="THIOL:DISULFIDE INTERCHANGE PROTEIN DSBE"/>
    <property type="match status" value="1"/>
</dbReference>
<dbReference type="CDD" id="cd02966">
    <property type="entry name" value="TlpA_like_family"/>
    <property type="match status" value="1"/>
</dbReference>
<dbReference type="GO" id="GO:0016853">
    <property type="term" value="F:isomerase activity"/>
    <property type="evidence" value="ECO:0007669"/>
    <property type="project" value="UniProtKB-KW"/>
</dbReference>
<evidence type="ECO:0000256" key="4">
    <source>
        <dbReference type="ARBA" id="ARBA00023284"/>
    </source>
</evidence>
<proteinExistence type="predicted"/>
<feature type="domain" description="Thioredoxin" evidence="5">
    <location>
        <begin position="56"/>
        <end position="205"/>
    </location>
</feature>